<dbReference type="CDD" id="cd02440">
    <property type="entry name" value="AdoMet_MTases"/>
    <property type="match status" value="1"/>
</dbReference>
<evidence type="ECO:0000256" key="1">
    <source>
        <dbReference type="ARBA" id="ARBA00022691"/>
    </source>
</evidence>
<dbReference type="InterPro" id="IPR029063">
    <property type="entry name" value="SAM-dependent_MTases_sf"/>
</dbReference>
<evidence type="ECO:0000313" key="3">
    <source>
        <dbReference type="EMBL" id="NOE20043.1"/>
    </source>
</evidence>
<proteinExistence type="predicted"/>
<name>A0AA90YZ66_9RHOB</name>
<dbReference type="RefSeq" id="WP_171331466.1">
    <property type="nucleotide sequence ID" value="NZ_WVRA01000008.1"/>
</dbReference>
<dbReference type="InterPro" id="IPR020596">
    <property type="entry name" value="rRNA_Ade_Mease_Trfase_CS"/>
</dbReference>
<protein>
    <submittedName>
        <fullName evidence="3">Methyltransferase domain-containing protein</fullName>
    </submittedName>
</protein>
<dbReference type="EMBL" id="WVRA01000008">
    <property type="protein sequence ID" value="NOE20043.1"/>
    <property type="molecule type" value="Genomic_DNA"/>
</dbReference>
<gene>
    <name evidence="3" type="ORF">GS634_18110</name>
</gene>
<feature type="compositionally biased region" description="Basic residues" evidence="2">
    <location>
        <begin position="335"/>
        <end position="350"/>
    </location>
</feature>
<keyword evidence="3" id="KW-0808">Transferase</keyword>
<dbReference type="Gene3D" id="3.40.50.150">
    <property type="entry name" value="Vaccinia Virus protein VP39"/>
    <property type="match status" value="1"/>
</dbReference>
<dbReference type="PROSITE" id="PS01131">
    <property type="entry name" value="RRNA_A_DIMETH"/>
    <property type="match status" value="1"/>
</dbReference>
<keyword evidence="3" id="KW-0489">Methyltransferase</keyword>
<dbReference type="Pfam" id="PF13489">
    <property type="entry name" value="Methyltransf_23"/>
    <property type="match status" value="1"/>
</dbReference>
<dbReference type="AlphaFoldDB" id="A0AA90YZ66"/>
<accession>A0AA90YZ66</accession>
<dbReference type="PANTHER" id="PTHR43861">
    <property type="entry name" value="TRANS-ACONITATE 2-METHYLTRANSFERASE-RELATED"/>
    <property type="match status" value="1"/>
</dbReference>
<dbReference type="GO" id="GO:0000179">
    <property type="term" value="F:rRNA (adenine-N6,N6-)-dimethyltransferase activity"/>
    <property type="evidence" value="ECO:0007669"/>
    <property type="project" value="InterPro"/>
</dbReference>
<dbReference type="SUPFAM" id="SSF53335">
    <property type="entry name" value="S-adenosyl-L-methionine-dependent methyltransferases"/>
    <property type="match status" value="1"/>
</dbReference>
<feature type="region of interest" description="Disordered" evidence="2">
    <location>
        <begin position="321"/>
        <end position="350"/>
    </location>
</feature>
<sequence>MTAELSIIRVQHPKPYVSVWYWGLQNQTKLYSSRIEAQNKHHGRIAVSDRHTYEYDIDMNSDVAPARVLRMVKPGSKVLEIGAGPGSITRHLSGTLECDVVALEIDPSAIEKLKPFARSVYPMDLNDASWSDIVREKDGVFDYVIAADVLEHVYDPWSVLSGMKSLLNDTGSVILSLPHVGHAAIAGCLVDEDFEYRDWGLLDRTHVRFFGIKNVQHLLNSQGMSIEQAEFVVRTPEMTEFCQRWSRLPQDVQAALQRNRYSHVFQVVSRSVPKERAENDIYLMGLPVEQPDEETRQHWTNMMAGLPLSEEIDLQSTIGPVDTSTASRVEPGPLAKKKKKSLARLLGLKK</sequence>
<reference evidence="3" key="1">
    <citation type="submission" date="2019-12" db="EMBL/GenBank/DDBJ databases">
        <title>Ruegeria JWLKs population differentiation of coral mucus and skeleton niches.</title>
        <authorList>
            <person name="Luo D."/>
        </authorList>
    </citation>
    <scope>NUCLEOTIDE SEQUENCE</scope>
    <source>
        <strain evidence="3">HKCCD6181</strain>
    </source>
</reference>
<dbReference type="Proteomes" id="UP000597886">
    <property type="component" value="Unassembled WGS sequence"/>
</dbReference>
<evidence type="ECO:0000313" key="4">
    <source>
        <dbReference type="Proteomes" id="UP000597886"/>
    </source>
</evidence>
<evidence type="ECO:0000256" key="2">
    <source>
        <dbReference type="SAM" id="MobiDB-lite"/>
    </source>
</evidence>
<comment type="caution">
    <text evidence="3">The sequence shown here is derived from an EMBL/GenBank/DDBJ whole genome shotgun (WGS) entry which is preliminary data.</text>
</comment>
<organism evidence="3 4">
    <name type="scientific">Ruegeria atlantica</name>
    <dbReference type="NCBI Taxonomy" id="81569"/>
    <lineage>
        <taxon>Bacteria</taxon>
        <taxon>Pseudomonadati</taxon>
        <taxon>Pseudomonadota</taxon>
        <taxon>Alphaproteobacteria</taxon>
        <taxon>Rhodobacterales</taxon>
        <taxon>Roseobacteraceae</taxon>
        <taxon>Ruegeria</taxon>
    </lineage>
</organism>
<dbReference type="PANTHER" id="PTHR43861:SF1">
    <property type="entry name" value="TRANS-ACONITATE 2-METHYLTRANSFERASE"/>
    <property type="match status" value="1"/>
</dbReference>
<keyword evidence="1" id="KW-0949">S-adenosyl-L-methionine</keyword>